<dbReference type="AlphaFoldDB" id="A0A3G8M364"/>
<feature type="domain" description="HTH arsR-type" evidence="4">
    <location>
        <begin position="1"/>
        <end position="95"/>
    </location>
</feature>
<dbReference type="PANTHER" id="PTHR43132">
    <property type="entry name" value="ARSENICAL RESISTANCE OPERON REPRESSOR ARSR-RELATED"/>
    <property type="match status" value="1"/>
</dbReference>
<dbReference type="Proteomes" id="UP000273982">
    <property type="component" value="Chromosome"/>
</dbReference>
<evidence type="ECO:0000256" key="1">
    <source>
        <dbReference type="ARBA" id="ARBA00023015"/>
    </source>
</evidence>
<evidence type="ECO:0000313" key="6">
    <source>
        <dbReference type="Proteomes" id="UP000273982"/>
    </source>
</evidence>
<evidence type="ECO:0000259" key="4">
    <source>
        <dbReference type="PROSITE" id="PS50987"/>
    </source>
</evidence>
<keyword evidence="1" id="KW-0805">Transcription regulation</keyword>
<dbReference type="InterPro" id="IPR036388">
    <property type="entry name" value="WH-like_DNA-bd_sf"/>
</dbReference>
<gene>
    <name evidence="5" type="ORF">EHO51_05080</name>
</gene>
<sequence length="122" mass="13312">MEKQEALAALVALGHETRLDIFRLLMQAGPKGLAAGQIGERLALPPATLSFHLSQLKHADLVTFRRESRSLIYSAAYPVMNALLAYMTENCCQGAAASCETTTASTCQPEERHETPARARVR</sequence>
<dbReference type="Gene3D" id="1.10.10.10">
    <property type="entry name" value="Winged helix-like DNA-binding domain superfamily/Winged helix DNA-binding domain"/>
    <property type="match status" value="1"/>
</dbReference>
<dbReference type="PROSITE" id="PS50987">
    <property type="entry name" value="HTH_ARSR_2"/>
    <property type="match status" value="1"/>
</dbReference>
<dbReference type="RefSeq" id="WP_124737983.1">
    <property type="nucleotide sequence ID" value="NZ_CP034086.1"/>
</dbReference>
<dbReference type="PANTHER" id="PTHR43132:SF2">
    <property type="entry name" value="ARSENICAL RESISTANCE OPERON REPRESSOR ARSR-RELATED"/>
    <property type="match status" value="1"/>
</dbReference>
<evidence type="ECO:0000256" key="2">
    <source>
        <dbReference type="ARBA" id="ARBA00023125"/>
    </source>
</evidence>
<evidence type="ECO:0000313" key="5">
    <source>
        <dbReference type="EMBL" id="AZG76157.1"/>
    </source>
</evidence>
<dbReference type="KEGG" id="mros:EHO51_05080"/>
<organism evidence="5 6">
    <name type="scientific">Methylocystis rosea</name>
    <dbReference type="NCBI Taxonomy" id="173366"/>
    <lineage>
        <taxon>Bacteria</taxon>
        <taxon>Pseudomonadati</taxon>
        <taxon>Pseudomonadota</taxon>
        <taxon>Alphaproteobacteria</taxon>
        <taxon>Hyphomicrobiales</taxon>
        <taxon>Methylocystaceae</taxon>
        <taxon>Methylocystis</taxon>
    </lineage>
</organism>
<dbReference type="NCBIfam" id="NF033788">
    <property type="entry name" value="HTH_metalloreg"/>
    <property type="match status" value="1"/>
</dbReference>
<dbReference type="GO" id="GO:0003677">
    <property type="term" value="F:DNA binding"/>
    <property type="evidence" value="ECO:0007669"/>
    <property type="project" value="UniProtKB-KW"/>
</dbReference>
<dbReference type="SUPFAM" id="SSF46785">
    <property type="entry name" value="Winged helix' DNA-binding domain"/>
    <property type="match status" value="1"/>
</dbReference>
<reference evidence="5 6" key="1">
    <citation type="submission" date="2018-11" db="EMBL/GenBank/DDBJ databases">
        <title>Genome squencing of methanotrophic bacteria isolated from alkaline groundwater in Korea.</title>
        <authorList>
            <person name="Nguyen L.N."/>
        </authorList>
    </citation>
    <scope>NUCLEOTIDE SEQUENCE [LARGE SCALE GENOMIC DNA]</scope>
    <source>
        <strain evidence="5 6">GW6</strain>
    </source>
</reference>
<dbReference type="InterPro" id="IPR001845">
    <property type="entry name" value="HTH_ArsR_DNA-bd_dom"/>
</dbReference>
<name>A0A3G8M364_9HYPH</name>
<protein>
    <submittedName>
        <fullName evidence="5">ArsR family transcriptional regulator</fullName>
    </submittedName>
</protein>
<dbReference type="InterPro" id="IPR051011">
    <property type="entry name" value="Metal_resp_trans_reg"/>
</dbReference>
<accession>A0A3G8M364</accession>
<dbReference type="GO" id="GO:0003700">
    <property type="term" value="F:DNA-binding transcription factor activity"/>
    <property type="evidence" value="ECO:0007669"/>
    <property type="project" value="InterPro"/>
</dbReference>
<dbReference type="InterPro" id="IPR011991">
    <property type="entry name" value="ArsR-like_HTH"/>
</dbReference>
<keyword evidence="3" id="KW-0804">Transcription</keyword>
<dbReference type="SMART" id="SM00418">
    <property type="entry name" value="HTH_ARSR"/>
    <property type="match status" value="1"/>
</dbReference>
<keyword evidence="2" id="KW-0238">DNA-binding</keyword>
<dbReference type="Pfam" id="PF12840">
    <property type="entry name" value="HTH_20"/>
    <property type="match status" value="1"/>
</dbReference>
<dbReference type="CDD" id="cd00090">
    <property type="entry name" value="HTH_ARSR"/>
    <property type="match status" value="1"/>
</dbReference>
<proteinExistence type="predicted"/>
<dbReference type="EMBL" id="CP034086">
    <property type="protein sequence ID" value="AZG76157.1"/>
    <property type="molecule type" value="Genomic_DNA"/>
</dbReference>
<dbReference type="InterPro" id="IPR036390">
    <property type="entry name" value="WH_DNA-bd_sf"/>
</dbReference>
<evidence type="ECO:0000256" key="3">
    <source>
        <dbReference type="ARBA" id="ARBA00023163"/>
    </source>
</evidence>
<dbReference type="PRINTS" id="PR00778">
    <property type="entry name" value="HTHARSR"/>
</dbReference>